<sequence>MRYFWNIQRSFRIISVFCPLNVNIFIIDCFLEVINVVELTAPGTADFRWNDMPLSMELNLWNVERYTGTVVMRFDGERLTFNGDVEDLSAREPERYILGYPEFYYGYKPWERHAAEGTKLPLVVSSVESFTVELSFEIDHMPSLPLNFAMETWLTREKYQVEASIGDVEIMVWFYFNELTPGGKKVGEYTVSFELNGEQKRGIWELWHAEWNWDYLAFRLKNPVRKGRVRFNVKDFLDVAGEYLSRSTRVKDFDDLYFTVWEIGTEFGSPETKSARFGWTFNNFSIDMEVKG</sequence>
<dbReference type="Gene3D" id="2.60.120.180">
    <property type="match status" value="1"/>
</dbReference>
<keyword evidence="2" id="KW-0624">Polysaccharide degradation</keyword>
<dbReference type="STRING" id="309803.CTN_1106"/>
<dbReference type="SUPFAM" id="SSF49899">
    <property type="entry name" value="Concanavalin A-like lectins/glucanases"/>
    <property type="match status" value="1"/>
</dbReference>
<protein>
    <submittedName>
        <fullName evidence="3">Endo-1,4-beta-glucanase A</fullName>
    </submittedName>
</protein>
<dbReference type="CAZy" id="GH12">
    <property type="family name" value="Glycoside Hydrolase Family 12"/>
</dbReference>
<reference evidence="3 4" key="1">
    <citation type="journal article" date="2009" name="Biosci. Biotechnol. Biochem.">
        <title>WeGAS: a web-based microbial genome annotation system.</title>
        <authorList>
            <person name="Lee D."/>
            <person name="Seo H."/>
            <person name="Park C."/>
            <person name="Park K."/>
        </authorList>
    </citation>
    <scope>NUCLEOTIDE SEQUENCE [LARGE SCALE GENOMIC DNA]</scope>
    <source>
        <strain evidence="4">ATCC 49049 / DSM 4359 / NBRC 107923 / NS-E</strain>
    </source>
</reference>
<comment type="similarity">
    <text evidence="1 2">Belongs to the glycosyl hydrolase 12 (cellulase H) family.</text>
</comment>
<evidence type="ECO:0000313" key="4">
    <source>
        <dbReference type="Proteomes" id="UP000000445"/>
    </source>
</evidence>
<dbReference type="Proteomes" id="UP000000445">
    <property type="component" value="Chromosome"/>
</dbReference>
<evidence type="ECO:0000256" key="1">
    <source>
        <dbReference type="ARBA" id="ARBA00005519"/>
    </source>
</evidence>
<keyword evidence="2" id="KW-0119">Carbohydrate metabolism</keyword>
<keyword evidence="2" id="KW-0378">Hydrolase</keyword>
<keyword evidence="4" id="KW-1185">Reference proteome</keyword>
<dbReference type="InterPro" id="IPR013319">
    <property type="entry name" value="GH11/12"/>
</dbReference>
<evidence type="ECO:0000313" key="3">
    <source>
        <dbReference type="EMBL" id="ACM23282.1"/>
    </source>
</evidence>
<dbReference type="HOGENOM" id="CLU_075480_0_0_0"/>
<dbReference type="Pfam" id="PF01670">
    <property type="entry name" value="Glyco_hydro_12"/>
    <property type="match status" value="1"/>
</dbReference>
<accession>B9K8J9</accession>
<proteinExistence type="inferred from homology"/>
<name>B9K8J9_THENN</name>
<evidence type="ECO:0000256" key="2">
    <source>
        <dbReference type="RuleBase" id="RU361163"/>
    </source>
</evidence>
<dbReference type="EMBL" id="CP000916">
    <property type="protein sequence ID" value="ACM23282.1"/>
    <property type="molecule type" value="Genomic_DNA"/>
</dbReference>
<dbReference type="KEGG" id="tna:CTN_1106"/>
<dbReference type="AlphaFoldDB" id="B9K8J9"/>
<dbReference type="GO" id="GO:0008810">
    <property type="term" value="F:cellulase activity"/>
    <property type="evidence" value="ECO:0007669"/>
    <property type="project" value="InterPro"/>
</dbReference>
<dbReference type="SMR" id="B9K8J9"/>
<dbReference type="eggNOG" id="ENOG5033M0P">
    <property type="taxonomic scope" value="Bacteria"/>
</dbReference>
<gene>
    <name evidence="3" type="ordered locus">CTN_1106</name>
</gene>
<dbReference type="InterPro" id="IPR013320">
    <property type="entry name" value="ConA-like_dom_sf"/>
</dbReference>
<dbReference type="GO" id="GO:0000272">
    <property type="term" value="P:polysaccharide catabolic process"/>
    <property type="evidence" value="ECO:0007669"/>
    <property type="project" value="UniProtKB-KW"/>
</dbReference>
<keyword evidence="2" id="KW-0326">Glycosidase</keyword>
<dbReference type="InterPro" id="IPR002594">
    <property type="entry name" value="GH12"/>
</dbReference>
<organism evidence="3 4">
    <name type="scientific">Thermotoga neapolitana (strain ATCC 49049 / DSM 4359 / NBRC 107923 / NS-E)</name>
    <dbReference type="NCBI Taxonomy" id="309803"/>
    <lineage>
        <taxon>Bacteria</taxon>
        <taxon>Thermotogati</taxon>
        <taxon>Thermotogota</taxon>
        <taxon>Thermotogae</taxon>
        <taxon>Thermotogales</taxon>
        <taxon>Thermotogaceae</taxon>
        <taxon>Thermotoga</taxon>
    </lineage>
</organism>